<reference evidence="8 9" key="1">
    <citation type="journal article" date="2023" name="G3 (Bethesda)">
        <title>A chromosome-length genome assembly and annotation of blackberry (Rubus argutus, cv. 'Hillquist').</title>
        <authorList>
            <person name="Bruna T."/>
            <person name="Aryal R."/>
            <person name="Dudchenko O."/>
            <person name="Sargent D.J."/>
            <person name="Mead D."/>
            <person name="Buti M."/>
            <person name="Cavallini A."/>
            <person name="Hytonen T."/>
            <person name="Andres J."/>
            <person name="Pham M."/>
            <person name="Weisz D."/>
            <person name="Mascagni F."/>
            <person name="Usai G."/>
            <person name="Natali L."/>
            <person name="Bassil N."/>
            <person name="Fernandez G.E."/>
            <person name="Lomsadze A."/>
            <person name="Armour M."/>
            <person name="Olukolu B."/>
            <person name="Poorten T."/>
            <person name="Britton C."/>
            <person name="Davik J."/>
            <person name="Ashrafi H."/>
            <person name="Aiden E.L."/>
            <person name="Borodovsky M."/>
            <person name="Worthington M."/>
        </authorList>
    </citation>
    <scope>NUCLEOTIDE SEQUENCE [LARGE SCALE GENOMIC DNA]</scope>
    <source>
        <strain evidence="8">PI 553951</strain>
    </source>
</reference>
<dbReference type="PANTHER" id="PTHR31113">
    <property type="entry name" value="UPF0496 PROTEIN 3-RELATED"/>
    <property type="match status" value="1"/>
</dbReference>
<dbReference type="Proteomes" id="UP001457282">
    <property type="component" value="Unassembled WGS sequence"/>
</dbReference>
<dbReference type="Pfam" id="PF05055">
    <property type="entry name" value="DUF677"/>
    <property type="match status" value="1"/>
</dbReference>
<dbReference type="PANTHER" id="PTHR31113:SF5">
    <property type="entry name" value="OS04G0405700 PROTEIN"/>
    <property type="match status" value="1"/>
</dbReference>
<proteinExistence type="inferred from homology"/>
<evidence type="ECO:0000313" key="9">
    <source>
        <dbReference type="Proteomes" id="UP001457282"/>
    </source>
</evidence>
<evidence type="ECO:0000256" key="1">
    <source>
        <dbReference type="ARBA" id="ARBA00004370"/>
    </source>
</evidence>
<organism evidence="8 9">
    <name type="scientific">Rubus argutus</name>
    <name type="common">Southern blackberry</name>
    <dbReference type="NCBI Taxonomy" id="59490"/>
    <lineage>
        <taxon>Eukaryota</taxon>
        <taxon>Viridiplantae</taxon>
        <taxon>Streptophyta</taxon>
        <taxon>Embryophyta</taxon>
        <taxon>Tracheophyta</taxon>
        <taxon>Spermatophyta</taxon>
        <taxon>Magnoliopsida</taxon>
        <taxon>eudicotyledons</taxon>
        <taxon>Gunneridae</taxon>
        <taxon>Pentapetalae</taxon>
        <taxon>rosids</taxon>
        <taxon>fabids</taxon>
        <taxon>Rosales</taxon>
        <taxon>Rosaceae</taxon>
        <taxon>Rosoideae</taxon>
        <taxon>Rosoideae incertae sedis</taxon>
        <taxon>Rubus</taxon>
    </lineage>
</organism>
<comment type="caution">
    <text evidence="8">The sequence shown here is derived from an EMBL/GenBank/DDBJ whole genome shotgun (WGS) entry which is preliminary data.</text>
</comment>
<evidence type="ECO:0000313" key="8">
    <source>
        <dbReference type="EMBL" id="KAK9925597.1"/>
    </source>
</evidence>
<keyword evidence="3 7" id="KW-0812">Transmembrane</keyword>
<feature type="compositionally biased region" description="Polar residues" evidence="6">
    <location>
        <begin position="1"/>
        <end position="30"/>
    </location>
</feature>
<evidence type="ECO:0000256" key="3">
    <source>
        <dbReference type="ARBA" id="ARBA00022692"/>
    </source>
</evidence>
<dbReference type="EMBL" id="JBEDUW010000006">
    <property type="protein sequence ID" value="KAK9925597.1"/>
    <property type="molecule type" value="Genomic_DNA"/>
</dbReference>
<keyword evidence="5 7" id="KW-0472">Membrane</keyword>
<evidence type="ECO:0000256" key="7">
    <source>
        <dbReference type="SAM" id="Phobius"/>
    </source>
</evidence>
<dbReference type="InterPro" id="IPR007749">
    <property type="entry name" value="DUF677"/>
</dbReference>
<name>A0AAW1WLU2_RUBAR</name>
<sequence>MSPSDPFQSQAASTSEGSPRSEQPSPSATLTREYALAVQSTSYNEIWSKIHVPQRDEDEDEDEQDQQRLVLAQVLQPNRECVEEALGHVESNTLTRLVSDYFRHSEDATHLCLLLHRSVYRARALYAPLQQLLDVLDSLESISLNQSQCSRALDIFLQFDRHDNPFPSPDSHNFFDSRRRFSDLKSQLDRRLHISRSKIRHIRRATTASAICLIGTAVGMVAVAAAVTAHALAAFVVAGPLCSSSCCSRMTSKEVAHVTQLDAAAKGTCVLKEDLATIDSLARRLHTEVEGHKDLIRLGLERGAQDKHPIQEVLKQLRKSLPNLLHLVNELDQHICLCFNTVNRARSLLLQHIYTPCNVETHTDQT</sequence>
<feature type="transmembrane region" description="Helical" evidence="7">
    <location>
        <begin position="205"/>
        <end position="238"/>
    </location>
</feature>
<keyword evidence="4 7" id="KW-1133">Transmembrane helix</keyword>
<evidence type="ECO:0000256" key="6">
    <source>
        <dbReference type="SAM" id="MobiDB-lite"/>
    </source>
</evidence>
<protein>
    <submittedName>
        <fullName evidence="8">Uncharacterized protein</fullName>
    </submittedName>
</protein>
<evidence type="ECO:0000256" key="4">
    <source>
        <dbReference type="ARBA" id="ARBA00022989"/>
    </source>
</evidence>
<keyword evidence="9" id="KW-1185">Reference proteome</keyword>
<gene>
    <name evidence="8" type="ORF">M0R45_033916</name>
</gene>
<comment type="similarity">
    <text evidence="2">Belongs to the UPF0496 family.</text>
</comment>
<comment type="subcellular location">
    <subcellularLocation>
        <location evidence="1">Membrane</location>
    </subcellularLocation>
</comment>
<dbReference type="AlphaFoldDB" id="A0AAW1WLU2"/>
<evidence type="ECO:0000256" key="5">
    <source>
        <dbReference type="ARBA" id="ARBA00023136"/>
    </source>
</evidence>
<evidence type="ECO:0000256" key="2">
    <source>
        <dbReference type="ARBA" id="ARBA00009074"/>
    </source>
</evidence>
<dbReference type="GO" id="GO:0016020">
    <property type="term" value="C:membrane"/>
    <property type="evidence" value="ECO:0007669"/>
    <property type="project" value="UniProtKB-SubCell"/>
</dbReference>
<feature type="region of interest" description="Disordered" evidence="6">
    <location>
        <begin position="1"/>
        <end position="31"/>
    </location>
</feature>
<accession>A0AAW1WLU2</accession>